<accession>F9WTF0</accession>
<dbReference type="InterPro" id="IPR013087">
    <property type="entry name" value="Znf_C2H2_type"/>
</dbReference>
<dbReference type="Proteomes" id="UP000009027">
    <property type="component" value="Unassembled WGS sequence"/>
</dbReference>
<feature type="compositionally biased region" description="Basic and acidic residues" evidence="1">
    <location>
        <begin position="120"/>
        <end position="130"/>
    </location>
</feature>
<evidence type="ECO:0000256" key="1">
    <source>
        <dbReference type="SAM" id="MobiDB-lite"/>
    </source>
</evidence>
<dbReference type="AlphaFoldDB" id="F9WTF0"/>
<feature type="compositionally biased region" description="Basic residues" evidence="1">
    <location>
        <begin position="11"/>
        <end position="20"/>
    </location>
</feature>
<dbReference type="VEuPathDB" id="TriTrypDB:TvY486_0037195"/>
<proteinExistence type="predicted"/>
<feature type="region of interest" description="Disordered" evidence="1">
    <location>
        <begin position="1"/>
        <end position="23"/>
    </location>
</feature>
<gene>
    <name evidence="3" type="ORF">TvY486_0037195</name>
</gene>
<reference evidence="3" key="1">
    <citation type="journal article" date="2012" name="Proc. Natl. Acad. Sci. U.S.A.">
        <title>Antigenic diversity is generated by distinct evolutionary mechanisms in African trypanosome species.</title>
        <authorList>
            <person name="Jackson A.P."/>
            <person name="Berry A."/>
            <person name="Aslett M."/>
            <person name="Allison H.C."/>
            <person name="Burton P."/>
            <person name="Vavrova-Anderson J."/>
            <person name="Brown R."/>
            <person name="Browne H."/>
            <person name="Corton N."/>
            <person name="Hauser H."/>
            <person name="Gamble J."/>
            <person name="Gilderthorp R."/>
            <person name="Marcello L."/>
            <person name="McQuillan J."/>
            <person name="Otto T.D."/>
            <person name="Quail M.A."/>
            <person name="Sanders M.J."/>
            <person name="van Tonder A."/>
            <person name="Ginger M.L."/>
            <person name="Field M.C."/>
            <person name="Barry J.D."/>
            <person name="Hertz-Fowler C."/>
            <person name="Berriman M."/>
        </authorList>
    </citation>
    <scope>NUCLEOTIDE SEQUENCE</scope>
    <source>
        <strain evidence="3">Y486</strain>
    </source>
</reference>
<feature type="region of interest" description="Disordered" evidence="1">
    <location>
        <begin position="65"/>
        <end position="130"/>
    </location>
</feature>
<name>F9WTF0_TRYVY</name>
<feature type="domain" description="C2H2-type" evidence="2">
    <location>
        <begin position="180"/>
        <end position="201"/>
    </location>
</feature>
<organism evidence="3 4">
    <name type="scientific">Trypanosoma vivax (strain Y486)</name>
    <dbReference type="NCBI Taxonomy" id="1055687"/>
    <lineage>
        <taxon>Eukaryota</taxon>
        <taxon>Discoba</taxon>
        <taxon>Euglenozoa</taxon>
        <taxon>Kinetoplastea</taxon>
        <taxon>Metakinetoplastina</taxon>
        <taxon>Trypanosomatida</taxon>
        <taxon>Trypanosomatidae</taxon>
        <taxon>Trypanosoma</taxon>
        <taxon>Duttonella</taxon>
    </lineage>
</organism>
<keyword evidence="4" id="KW-1185">Reference proteome</keyword>
<dbReference type="EMBL" id="CAEX01006411">
    <property type="protein sequence ID" value="CCD20843.1"/>
    <property type="molecule type" value="Genomic_DNA"/>
</dbReference>
<dbReference type="PROSITE" id="PS00028">
    <property type="entry name" value="ZINC_FINGER_C2H2_1"/>
    <property type="match status" value="1"/>
</dbReference>
<evidence type="ECO:0000313" key="4">
    <source>
        <dbReference type="Proteomes" id="UP000009027"/>
    </source>
</evidence>
<sequence length="360" mass="39995">MNSAHAMNGTRRARGRRLPQTKRQAISNINSEGSNVAEQSVAAACPICSKDCHYRWLQRHMLAKHPGHDESLRPQPRAKPKRKETRTEAQAQGDGSGPLELTGCGGVDEERVRKGPRVGRRTEGEEGRDHVCGRSGSACKQWYSLAWHTRTDHKHATTVRRRMKDGTVAVSPLLQRSLQCPYCPMKCAPKQYLTMHLQAKHGQPRREARHNSLKVKCKETAALRLECPSLRELRKKHGPETTKGVALFFSAQLASFLKELFKLESPSAPIPDEPESKTCSSRKKASLAHSARYHLYRPSAAAKRIGVCTARASRVSFLIGRFTCEVVGEVNQVRLRLLGTLLGCLAAASLRGVLKCENTN</sequence>
<evidence type="ECO:0000313" key="3">
    <source>
        <dbReference type="EMBL" id="CCD20843.1"/>
    </source>
</evidence>
<protein>
    <recommendedName>
        <fullName evidence="2">C2H2-type domain-containing protein</fullName>
    </recommendedName>
</protein>
<evidence type="ECO:0000259" key="2">
    <source>
        <dbReference type="PROSITE" id="PS00028"/>
    </source>
</evidence>
<dbReference type="SMART" id="SM00355">
    <property type="entry name" value="ZnF_C2H2"/>
    <property type="match status" value="2"/>
</dbReference>